<keyword evidence="2" id="KW-0472">Membrane</keyword>
<accession>A0A8J5W8E0</accession>
<dbReference type="OrthoDB" id="19329at2759"/>
<dbReference type="EMBL" id="JAAALK010000082">
    <property type="protein sequence ID" value="KAG8084921.1"/>
    <property type="molecule type" value="Genomic_DNA"/>
</dbReference>
<proteinExistence type="predicted"/>
<name>A0A8J5W8E0_ZIZPA</name>
<protein>
    <submittedName>
        <fullName evidence="3">Uncharacterized protein</fullName>
    </submittedName>
</protein>
<sequence>MAQNWIVRSPISINKSGAPKRTQPINPKSCPSPIPLPTPATTTMAARRSRAATGHRLVLSVLMLLSSAVLPLASAYRPGDIVPMLRSGQYHGSRSVWFDVLGHHCPAFAVNREVMMPIPKPTGFTGADPYKITFQIGHEKFHLPWLYVINRKISEVPLIDFHLKYSGNDLLGVTAKVVDMPHHYVEVHPDIRKNFWDPHKWPKYVLVRYTWEEQSEIDVAGGFYVLFGSGLVLSVVLAIYVLQSSQEKLTSRRRRRPEAVADDGAGATGVVSHRGAWRRGGRASRRVWRSGSGGARCRRRCSAGGGGTGRWRPWP</sequence>
<keyword evidence="4" id="KW-1185">Reference proteome</keyword>
<dbReference type="Proteomes" id="UP000729402">
    <property type="component" value="Unassembled WGS sequence"/>
</dbReference>
<dbReference type="PANTHER" id="PTHR36768">
    <property type="entry name" value="ATP-DEPENDENT HELICASE/DEOXYRIBONUCLEASE SUBUNIT B"/>
    <property type="match status" value="1"/>
</dbReference>
<dbReference type="AlphaFoldDB" id="A0A8J5W8E0"/>
<evidence type="ECO:0000313" key="3">
    <source>
        <dbReference type="EMBL" id="KAG8084921.1"/>
    </source>
</evidence>
<reference evidence="3" key="2">
    <citation type="submission" date="2021-02" db="EMBL/GenBank/DDBJ databases">
        <authorList>
            <person name="Kimball J.A."/>
            <person name="Haas M.W."/>
            <person name="Macchietto M."/>
            <person name="Kono T."/>
            <person name="Duquette J."/>
            <person name="Shao M."/>
        </authorList>
    </citation>
    <scope>NUCLEOTIDE SEQUENCE</scope>
    <source>
        <tissue evidence="3">Fresh leaf tissue</tissue>
    </source>
</reference>
<keyword evidence="2" id="KW-0812">Transmembrane</keyword>
<comment type="caution">
    <text evidence="3">The sequence shown here is derived from an EMBL/GenBank/DDBJ whole genome shotgun (WGS) entry which is preliminary data.</text>
</comment>
<evidence type="ECO:0000313" key="4">
    <source>
        <dbReference type="Proteomes" id="UP000729402"/>
    </source>
</evidence>
<reference evidence="3" key="1">
    <citation type="journal article" date="2021" name="bioRxiv">
        <title>Whole Genome Assembly and Annotation of Northern Wild Rice, Zizania palustris L., Supports a Whole Genome Duplication in the Zizania Genus.</title>
        <authorList>
            <person name="Haas M."/>
            <person name="Kono T."/>
            <person name="Macchietto M."/>
            <person name="Millas R."/>
            <person name="McGilp L."/>
            <person name="Shao M."/>
            <person name="Duquette J."/>
            <person name="Hirsch C.N."/>
            <person name="Kimball J."/>
        </authorList>
    </citation>
    <scope>NUCLEOTIDE SEQUENCE</scope>
    <source>
        <tissue evidence="3">Fresh leaf tissue</tissue>
    </source>
</reference>
<organism evidence="3 4">
    <name type="scientific">Zizania palustris</name>
    <name type="common">Northern wild rice</name>
    <dbReference type="NCBI Taxonomy" id="103762"/>
    <lineage>
        <taxon>Eukaryota</taxon>
        <taxon>Viridiplantae</taxon>
        <taxon>Streptophyta</taxon>
        <taxon>Embryophyta</taxon>
        <taxon>Tracheophyta</taxon>
        <taxon>Spermatophyta</taxon>
        <taxon>Magnoliopsida</taxon>
        <taxon>Liliopsida</taxon>
        <taxon>Poales</taxon>
        <taxon>Poaceae</taxon>
        <taxon>BOP clade</taxon>
        <taxon>Oryzoideae</taxon>
        <taxon>Oryzeae</taxon>
        <taxon>Zizaniinae</taxon>
        <taxon>Zizania</taxon>
    </lineage>
</organism>
<evidence type="ECO:0000256" key="1">
    <source>
        <dbReference type="SAM" id="MobiDB-lite"/>
    </source>
</evidence>
<feature type="transmembrane region" description="Helical" evidence="2">
    <location>
        <begin position="57"/>
        <end position="76"/>
    </location>
</feature>
<gene>
    <name evidence="3" type="ORF">GUJ93_ZPchr0010g11237</name>
</gene>
<evidence type="ECO:0000256" key="2">
    <source>
        <dbReference type="SAM" id="Phobius"/>
    </source>
</evidence>
<feature type="region of interest" description="Disordered" evidence="1">
    <location>
        <begin position="14"/>
        <end position="36"/>
    </location>
</feature>
<dbReference type="PANTHER" id="PTHR36768:SF1">
    <property type="entry name" value="ATP-DEPENDENT HELICASE_DEOXYRIBONUCLEASE SUBUNIT B"/>
    <property type="match status" value="1"/>
</dbReference>
<keyword evidence="2" id="KW-1133">Transmembrane helix</keyword>
<feature type="transmembrane region" description="Helical" evidence="2">
    <location>
        <begin position="221"/>
        <end position="242"/>
    </location>
</feature>